<evidence type="ECO:0000313" key="1">
    <source>
        <dbReference type="EMBL" id="GBO01091.1"/>
    </source>
</evidence>
<evidence type="ECO:0000313" key="2">
    <source>
        <dbReference type="Proteomes" id="UP000499080"/>
    </source>
</evidence>
<accession>A0A4Y2TM10</accession>
<proteinExistence type="predicted"/>
<gene>
    <name evidence="1" type="ORF">AVEN_193685_1</name>
</gene>
<dbReference type="AlphaFoldDB" id="A0A4Y2TM10"/>
<dbReference type="Proteomes" id="UP000499080">
    <property type="component" value="Unassembled WGS sequence"/>
</dbReference>
<organism evidence="1 2">
    <name type="scientific">Araneus ventricosus</name>
    <name type="common">Orbweaver spider</name>
    <name type="synonym">Epeira ventricosa</name>
    <dbReference type="NCBI Taxonomy" id="182803"/>
    <lineage>
        <taxon>Eukaryota</taxon>
        <taxon>Metazoa</taxon>
        <taxon>Ecdysozoa</taxon>
        <taxon>Arthropoda</taxon>
        <taxon>Chelicerata</taxon>
        <taxon>Arachnida</taxon>
        <taxon>Araneae</taxon>
        <taxon>Araneomorphae</taxon>
        <taxon>Entelegynae</taxon>
        <taxon>Araneoidea</taxon>
        <taxon>Araneidae</taxon>
        <taxon>Araneus</taxon>
    </lineage>
</organism>
<protein>
    <submittedName>
        <fullName evidence="1">Uncharacterized protein</fullName>
    </submittedName>
</protein>
<sequence>MQLFLQMKIKLIKDDKAWLKRGRGSLAAQVALGLQGRNRIPLESAVFVVLVHVKSDIVCQTPFRWCGTEVGRQLRSRPRHLT</sequence>
<comment type="caution">
    <text evidence="1">The sequence shown here is derived from an EMBL/GenBank/DDBJ whole genome shotgun (WGS) entry which is preliminary data.</text>
</comment>
<keyword evidence="2" id="KW-1185">Reference proteome</keyword>
<dbReference type="EMBL" id="BGPR01029358">
    <property type="protein sequence ID" value="GBO01091.1"/>
    <property type="molecule type" value="Genomic_DNA"/>
</dbReference>
<name>A0A4Y2TM10_ARAVE</name>
<reference evidence="1 2" key="1">
    <citation type="journal article" date="2019" name="Sci. Rep.">
        <title>Orb-weaving spider Araneus ventricosus genome elucidates the spidroin gene catalogue.</title>
        <authorList>
            <person name="Kono N."/>
            <person name="Nakamura H."/>
            <person name="Ohtoshi R."/>
            <person name="Moran D.A.P."/>
            <person name="Shinohara A."/>
            <person name="Yoshida Y."/>
            <person name="Fujiwara M."/>
            <person name="Mori M."/>
            <person name="Tomita M."/>
            <person name="Arakawa K."/>
        </authorList>
    </citation>
    <scope>NUCLEOTIDE SEQUENCE [LARGE SCALE GENOMIC DNA]</scope>
</reference>